<sequence length="35" mass="4019">MRRTSMSIRNIPTLCAKDMTFGHLIDRIDLGEGLR</sequence>
<dbReference type="EMBL" id="BDCX01000013">
    <property type="protein sequence ID" value="GAT69388.1"/>
    <property type="molecule type" value="Genomic_DNA"/>
</dbReference>
<dbReference type="AlphaFoldDB" id="A0A171DKN2"/>
<proteinExistence type="predicted"/>
<reference evidence="1 2" key="1">
    <citation type="journal article" date="2016" name="Genome Announc.">
        <title>Draft Genome Sequence of Planomonospora sphaerica JCM9374, a Rare Actinomycete.</title>
        <authorList>
            <person name="Dohra H."/>
            <person name="Suzuki T."/>
            <person name="Inoue Y."/>
            <person name="Kodani S."/>
        </authorList>
    </citation>
    <scope>NUCLEOTIDE SEQUENCE [LARGE SCALE GENOMIC DNA]</scope>
    <source>
        <strain evidence="1 2">JCM 9374</strain>
    </source>
</reference>
<evidence type="ECO:0000313" key="1">
    <source>
        <dbReference type="EMBL" id="GAT69388.1"/>
    </source>
</evidence>
<dbReference type="Proteomes" id="UP000077701">
    <property type="component" value="Unassembled WGS sequence"/>
</dbReference>
<name>A0A171DKN2_9ACTN</name>
<gene>
    <name evidence="1" type="ORF">PS9374_05063</name>
</gene>
<evidence type="ECO:0000313" key="2">
    <source>
        <dbReference type="Proteomes" id="UP000077701"/>
    </source>
</evidence>
<organism evidence="1 2">
    <name type="scientific">Planomonospora sphaerica</name>
    <dbReference type="NCBI Taxonomy" id="161355"/>
    <lineage>
        <taxon>Bacteria</taxon>
        <taxon>Bacillati</taxon>
        <taxon>Actinomycetota</taxon>
        <taxon>Actinomycetes</taxon>
        <taxon>Streptosporangiales</taxon>
        <taxon>Streptosporangiaceae</taxon>
        <taxon>Planomonospora</taxon>
    </lineage>
</organism>
<keyword evidence="2" id="KW-1185">Reference proteome</keyword>
<protein>
    <submittedName>
        <fullName evidence="1">Uncharacterized protein</fullName>
    </submittedName>
</protein>
<reference evidence="2" key="2">
    <citation type="submission" date="2016-04" db="EMBL/GenBank/DDBJ databases">
        <title>Planomonospora sphaerica JCM9374 whole genome shotgun sequence.</title>
        <authorList>
            <person name="Suzuki T."/>
            <person name="Dohra H."/>
            <person name="Kodani S."/>
        </authorList>
    </citation>
    <scope>NUCLEOTIDE SEQUENCE [LARGE SCALE GENOMIC DNA]</scope>
    <source>
        <strain evidence="2">JCM 9374</strain>
    </source>
</reference>
<accession>A0A171DKN2</accession>
<comment type="caution">
    <text evidence="1">The sequence shown here is derived from an EMBL/GenBank/DDBJ whole genome shotgun (WGS) entry which is preliminary data.</text>
</comment>